<feature type="domain" description="Rab-GAP TBC" evidence="5">
    <location>
        <begin position="281"/>
        <end position="465"/>
    </location>
</feature>
<dbReference type="GO" id="GO:0005096">
    <property type="term" value="F:GTPase activator activity"/>
    <property type="evidence" value="ECO:0007669"/>
    <property type="project" value="UniProtKB-KW"/>
</dbReference>
<evidence type="ECO:0000256" key="2">
    <source>
        <dbReference type="ARBA" id="ARBA00023054"/>
    </source>
</evidence>
<feature type="region of interest" description="Disordered" evidence="4">
    <location>
        <begin position="203"/>
        <end position="224"/>
    </location>
</feature>
<evidence type="ECO:0000313" key="6">
    <source>
        <dbReference type="EMBL" id="KAF2840043.1"/>
    </source>
</evidence>
<sequence length="984" mass="109597">MAAPAVESLASSQPTLETSTPSRASISIEAPLESPMTPKVSAHIENRSPRTHVDSQPLPTDSMVSVTLSDHLSDPVEAEEEQSTTLPFTHTRVRPEITVQTHMRRVSSYDILRGAAVNTNSDPNIGAEGSDTVAIGVVENEEGHTEQLVGDRSRSNSDGSSTSEKVDWKELEKEEEEQESKDEIGDESMALLLARLEQENQAIATDPKSALRSRARGQSRPPSLNKLKKLVAGNYAPAFRFSQLPSPPPMTELEFWAALVRDYPQTIQRLPTLTLNKIRGGIPAPLRGVTWISMAGARNKVIESEYDRLCGESSPYENLIGKDIGRSFPGVEMFRDPEGEGQKMMGRVLKCFSLYDNKIGYCQGLGFLVGPLLMQMGDREAFCVLVRLMEDYDLRSSFLPDLCGLHLRIYQFQKLLHQHMPKLAAHLDEVGVEGAYLSQWFLSFFATTCPLPMLFRIYDVIFAEGASETMMRVGLSIMRRNEGKILAFSEYEDVMQLLLSRALWDPYGRNAKSADEFVNDFVSFTNIVTRETLRSLEVGFKEDQKNDPASKAGFFPDVQTAAARFLGRLWAPSPSNASTRYGALSPGLTSSSHPVSFLRRTASKQSLASTLNSLEVSTDASTNSTVLTDPSSISRDFSVETLSLKSQSSSVSASIKMSSSRANVEDSNQDATVRDLLNALREVEGALREAERKLRKSEEDQGEDHKIMKQLIQQLQYDFRNPQSSNDIRRTTWPVRSVQNGSTVQNSPVPSSKTQRLLYAVETRLSSPSCTDSFTSETKAELKGALENTRVQLDGERKHSADLGTQLLEMSRQAEQDKTELREARKRLQDGHRERQRLERQIQDLRATVRRGSSQSSSYNSPPLNLTLLANQQTRPPLVSSQSSDSSPQRPPKRTSSLAAQELFSTENHEPMENDALLLELVNAKNEESRLKQELEEYKGRYEALVKGKTLQEYSEGFPALEKRKMAGNGAGSWSFWGKKNTTP</sequence>
<feature type="compositionally biased region" description="Acidic residues" evidence="4">
    <location>
        <begin position="173"/>
        <end position="184"/>
    </location>
</feature>
<protein>
    <recommendedName>
        <fullName evidence="5">Rab-GAP TBC domain-containing protein</fullName>
    </recommendedName>
</protein>
<comment type="caution">
    <text evidence="6">The sequence shown here is derived from an EMBL/GenBank/DDBJ whole genome shotgun (WGS) entry which is preliminary data.</text>
</comment>
<evidence type="ECO:0000256" key="3">
    <source>
        <dbReference type="SAM" id="Coils"/>
    </source>
</evidence>
<feature type="region of interest" description="Disordered" evidence="4">
    <location>
        <begin position="1"/>
        <end position="62"/>
    </location>
</feature>
<evidence type="ECO:0000259" key="5">
    <source>
        <dbReference type="PROSITE" id="PS50086"/>
    </source>
</evidence>
<dbReference type="PANTHER" id="PTHR47219">
    <property type="entry name" value="RAB GTPASE-ACTIVATING PROTEIN 1-LIKE"/>
    <property type="match status" value="1"/>
</dbReference>
<keyword evidence="1" id="KW-0343">GTPase activation</keyword>
<keyword evidence="2 3" id="KW-0175">Coiled coil</keyword>
<dbReference type="Pfam" id="PF23436">
    <property type="entry name" value="RabGap-TBC_2"/>
    <property type="match status" value="1"/>
</dbReference>
<dbReference type="Gene3D" id="1.10.8.270">
    <property type="entry name" value="putative rabgap domain of human tbc1 domain family member 14 like domains"/>
    <property type="match status" value="1"/>
</dbReference>
<dbReference type="SMART" id="SM00164">
    <property type="entry name" value="TBC"/>
    <property type="match status" value="1"/>
</dbReference>
<feature type="coiled-coil region" evidence="3">
    <location>
        <begin position="914"/>
        <end position="941"/>
    </location>
</feature>
<feature type="compositionally biased region" description="Basic and acidic residues" evidence="4">
    <location>
        <begin position="143"/>
        <end position="155"/>
    </location>
</feature>
<dbReference type="InterPro" id="IPR050302">
    <property type="entry name" value="Rab_GAP_TBC_domain"/>
</dbReference>
<accession>A0A9P4VQN3</accession>
<reference evidence="6" key="1">
    <citation type="journal article" date="2020" name="Stud. Mycol.">
        <title>101 Dothideomycetes genomes: a test case for predicting lifestyles and emergence of pathogens.</title>
        <authorList>
            <person name="Haridas S."/>
            <person name="Albert R."/>
            <person name="Binder M."/>
            <person name="Bloem J."/>
            <person name="Labutti K."/>
            <person name="Salamov A."/>
            <person name="Andreopoulos B."/>
            <person name="Baker S."/>
            <person name="Barry K."/>
            <person name="Bills G."/>
            <person name="Bluhm B."/>
            <person name="Cannon C."/>
            <person name="Castanera R."/>
            <person name="Culley D."/>
            <person name="Daum C."/>
            <person name="Ezra D."/>
            <person name="Gonzalez J."/>
            <person name="Henrissat B."/>
            <person name="Kuo A."/>
            <person name="Liang C."/>
            <person name="Lipzen A."/>
            <person name="Lutzoni F."/>
            <person name="Magnuson J."/>
            <person name="Mondo S."/>
            <person name="Nolan M."/>
            <person name="Ohm R."/>
            <person name="Pangilinan J."/>
            <person name="Park H.-J."/>
            <person name="Ramirez L."/>
            <person name="Alfaro M."/>
            <person name="Sun H."/>
            <person name="Tritt A."/>
            <person name="Yoshinaga Y."/>
            <person name="Zwiers L.-H."/>
            <person name="Turgeon B."/>
            <person name="Goodwin S."/>
            <person name="Spatafora J."/>
            <person name="Crous P."/>
            <person name="Grigoriev I."/>
        </authorList>
    </citation>
    <scope>NUCLEOTIDE SEQUENCE</scope>
    <source>
        <strain evidence="6">CBS 101060</strain>
    </source>
</reference>
<dbReference type="PROSITE" id="PS50086">
    <property type="entry name" value="TBC_RABGAP"/>
    <property type="match status" value="1"/>
</dbReference>
<organism evidence="6 7">
    <name type="scientific">Patellaria atrata CBS 101060</name>
    <dbReference type="NCBI Taxonomy" id="1346257"/>
    <lineage>
        <taxon>Eukaryota</taxon>
        <taxon>Fungi</taxon>
        <taxon>Dikarya</taxon>
        <taxon>Ascomycota</taxon>
        <taxon>Pezizomycotina</taxon>
        <taxon>Dothideomycetes</taxon>
        <taxon>Dothideomycetes incertae sedis</taxon>
        <taxon>Patellariales</taxon>
        <taxon>Patellariaceae</taxon>
        <taxon>Patellaria</taxon>
    </lineage>
</organism>
<gene>
    <name evidence="6" type="ORF">M501DRAFT_1015126</name>
</gene>
<dbReference type="FunFam" id="1.10.472.80:FF:000027">
    <property type="entry name" value="GTPase activating protein (Evi5)"/>
    <property type="match status" value="1"/>
</dbReference>
<dbReference type="Gene3D" id="1.10.472.80">
    <property type="entry name" value="Ypt/Rab-GAP domain of gyp1p, domain 3"/>
    <property type="match status" value="1"/>
</dbReference>
<feature type="compositionally biased region" description="Low complexity" evidence="4">
    <location>
        <begin position="874"/>
        <end position="888"/>
    </location>
</feature>
<dbReference type="GO" id="GO:0031267">
    <property type="term" value="F:small GTPase binding"/>
    <property type="evidence" value="ECO:0007669"/>
    <property type="project" value="TreeGrafter"/>
</dbReference>
<feature type="region of interest" description="Disordered" evidence="4">
    <location>
        <begin position="143"/>
        <end position="184"/>
    </location>
</feature>
<feature type="region of interest" description="Disordered" evidence="4">
    <location>
        <begin position="874"/>
        <end position="897"/>
    </location>
</feature>
<dbReference type="Gene3D" id="1.10.10.750">
    <property type="entry name" value="Ypt/Rab-GAP domain of gyp1p, domain 1"/>
    <property type="match status" value="1"/>
</dbReference>
<feature type="coiled-coil region" evidence="3">
    <location>
        <begin position="673"/>
        <end position="700"/>
    </location>
</feature>
<dbReference type="PANTHER" id="PTHR47219:SF9">
    <property type="entry name" value="GTPASE ACTIVATING PROTEIN AND CENTROSOME-ASSOCIATED, ISOFORM B"/>
    <property type="match status" value="1"/>
</dbReference>
<dbReference type="FunFam" id="1.10.10.750:FF:000003">
    <property type="entry name" value="GTPase activating protein (Evi5)"/>
    <property type="match status" value="1"/>
</dbReference>
<feature type="compositionally biased region" description="Basic and acidic residues" evidence="4">
    <location>
        <begin position="42"/>
        <end position="53"/>
    </location>
</feature>
<dbReference type="InterPro" id="IPR035969">
    <property type="entry name" value="Rab-GAP_TBC_sf"/>
</dbReference>
<dbReference type="FunFam" id="1.10.8.270:FF:000001">
    <property type="entry name" value="TBC1 domain family member 1"/>
    <property type="match status" value="1"/>
</dbReference>
<evidence type="ECO:0000256" key="4">
    <source>
        <dbReference type="SAM" id="MobiDB-lite"/>
    </source>
</evidence>
<dbReference type="SUPFAM" id="SSF47923">
    <property type="entry name" value="Ypt/Rab-GAP domain of gyp1p"/>
    <property type="match status" value="2"/>
</dbReference>
<dbReference type="AlphaFoldDB" id="A0A9P4VQN3"/>
<name>A0A9P4VQN3_9PEZI</name>
<dbReference type="Proteomes" id="UP000799429">
    <property type="component" value="Unassembled WGS sequence"/>
</dbReference>
<dbReference type="InterPro" id="IPR000195">
    <property type="entry name" value="Rab-GAP-TBC_dom"/>
</dbReference>
<evidence type="ECO:0000313" key="7">
    <source>
        <dbReference type="Proteomes" id="UP000799429"/>
    </source>
</evidence>
<proteinExistence type="predicted"/>
<evidence type="ECO:0000256" key="1">
    <source>
        <dbReference type="ARBA" id="ARBA00022468"/>
    </source>
</evidence>
<dbReference type="EMBL" id="MU006093">
    <property type="protein sequence ID" value="KAF2840043.1"/>
    <property type="molecule type" value="Genomic_DNA"/>
</dbReference>
<dbReference type="OrthoDB" id="159449at2759"/>
<feature type="coiled-coil region" evidence="3">
    <location>
        <begin position="807"/>
        <end position="855"/>
    </location>
</feature>
<feature type="compositionally biased region" description="Polar residues" evidence="4">
    <location>
        <begin position="9"/>
        <end position="25"/>
    </location>
</feature>
<keyword evidence="7" id="KW-1185">Reference proteome</keyword>